<organism evidence="1 2">
    <name type="scientific">Rickenella mellea</name>
    <dbReference type="NCBI Taxonomy" id="50990"/>
    <lineage>
        <taxon>Eukaryota</taxon>
        <taxon>Fungi</taxon>
        <taxon>Dikarya</taxon>
        <taxon>Basidiomycota</taxon>
        <taxon>Agaricomycotina</taxon>
        <taxon>Agaricomycetes</taxon>
        <taxon>Hymenochaetales</taxon>
        <taxon>Rickenellaceae</taxon>
        <taxon>Rickenella</taxon>
    </lineage>
</organism>
<dbReference type="EMBL" id="ML170223">
    <property type="protein sequence ID" value="TDL17343.1"/>
    <property type="molecule type" value="Genomic_DNA"/>
</dbReference>
<name>A0A4Y7PPG9_9AGAM</name>
<dbReference type="Proteomes" id="UP000294933">
    <property type="component" value="Unassembled WGS sequence"/>
</dbReference>
<accession>A0A4Y7PPG9</accession>
<sequence>MYVLSSPSPYIRFLSTVTCTLWGLYLNQCFDLSEWGAQSMVRRRRNNDFEDDTSVLPFGSVCLSRSAILLLSPVGLLSYSSLPVVFSGHHPHYLYNLYSQPIGADLRGHSAGFYQTSSSPFHRSLPILEETNPMATVHGPELLPTFTPKPTAIVRMPFPALRSLTFNIFHAFSFIPSTCGPEPVIHVVPCDIHGEMDEMQWLILGFLQRQVSENKKVLHFFIHVAVVMARSRPIYNRDSPFRIIFLVSTSQVTGLQIVREIHSWSLIPARAAHPRKIRKHVFAIYHSLAIPFCGYSLTVLPFKIVLGTRLENSI</sequence>
<dbReference type="VEuPathDB" id="FungiDB:BD410DRAFT_552037"/>
<proteinExistence type="predicted"/>
<gene>
    <name evidence="1" type="ORF">BD410DRAFT_552037</name>
</gene>
<protein>
    <submittedName>
        <fullName evidence="1">Uncharacterized protein</fullName>
    </submittedName>
</protein>
<evidence type="ECO:0000313" key="2">
    <source>
        <dbReference type="Proteomes" id="UP000294933"/>
    </source>
</evidence>
<evidence type="ECO:0000313" key="1">
    <source>
        <dbReference type="EMBL" id="TDL17343.1"/>
    </source>
</evidence>
<keyword evidence="2" id="KW-1185">Reference proteome</keyword>
<reference evidence="1 2" key="1">
    <citation type="submission" date="2018-06" db="EMBL/GenBank/DDBJ databases">
        <title>A transcriptomic atlas of mushroom development highlights an independent origin of complex multicellularity.</title>
        <authorList>
            <consortium name="DOE Joint Genome Institute"/>
            <person name="Krizsan K."/>
            <person name="Almasi E."/>
            <person name="Merenyi Z."/>
            <person name="Sahu N."/>
            <person name="Viragh M."/>
            <person name="Koszo T."/>
            <person name="Mondo S."/>
            <person name="Kiss B."/>
            <person name="Balint B."/>
            <person name="Kues U."/>
            <person name="Barry K."/>
            <person name="Hegedus J.C."/>
            <person name="Henrissat B."/>
            <person name="Johnson J."/>
            <person name="Lipzen A."/>
            <person name="Ohm R."/>
            <person name="Nagy I."/>
            <person name="Pangilinan J."/>
            <person name="Yan J."/>
            <person name="Xiong Y."/>
            <person name="Grigoriev I.V."/>
            <person name="Hibbett D.S."/>
            <person name="Nagy L.G."/>
        </authorList>
    </citation>
    <scope>NUCLEOTIDE SEQUENCE [LARGE SCALE GENOMIC DNA]</scope>
    <source>
        <strain evidence="1 2">SZMC22713</strain>
    </source>
</reference>
<dbReference type="AlphaFoldDB" id="A0A4Y7PPG9"/>